<organism evidence="1 2">
    <name type="scientific">Pluteus cervinus</name>
    <dbReference type="NCBI Taxonomy" id="181527"/>
    <lineage>
        <taxon>Eukaryota</taxon>
        <taxon>Fungi</taxon>
        <taxon>Dikarya</taxon>
        <taxon>Basidiomycota</taxon>
        <taxon>Agaricomycotina</taxon>
        <taxon>Agaricomycetes</taxon>
        <taxon>Agaricomycetidae</taxon>
        <taxon>Agaricales</taxon>
        <taxon>Pluteineae</taxon>
        <taxon>Pluteaceae</taxon>
        <taxon>Pluteus</taxon>
    </lineage>
</organism>
<gene>
    <name evidence="1" type="ORF">BDN72DRAFT_828747</name>
</gene>
<name>A0ACD3A4U0_9AGAR</name>
<protein>
    <submittedName>
        <fullName evidence="1">Glycoside hydrolase family 81 protein</fullName>
    </submittedName>
</protein>
<accession>A0ACD3A4U0</accession>
<keyword evidence="1" id="KW-0378">Hydrolase</keyword>
<proteinExistence type="predicted"/>
<sequence>MVHAAFGPIGTDRPAPVGGSVANTQPPNSFFQGHSPPYPTNDWWVGFGAGDGQAVVAGPYPYQSNLNNNSILFGISTKRDFDGVSIHQPTQNDWSVGFVEHSSNPKDRKAVSWDSQSVTLQYFTGSSSLTSYLVPGSPYLTFKFDAATPLFTSQQGLITSFGGKAVVVNGAAVAVSGTKFKVVNTAGTYVIYSLNGSITLSASAANGGGTIRASTKFSGVLRVVKLNTAGHEALLDQRVATYPTGVSTDYSVAGDTGTLTFKWNVVGTASDLVMLTFPHHRMKMVSPNFPATSSLSYMTTKGNMYPALGNTWTFSYALSTITWNPPRPAEGSCVPSIVQGLEYEIKQLGDGTVPPPAAADFYFWGGTVAAKARLALIAEAMGRTDLIPKVTSWLQSTFNGWFSANNPYLPAYETGWGGMTSRSAATDIWVDYGNGFYNDHHFHYGYFLTVAAVIAKYDQNWMNQHRAHINWFLRDIVNPSTSDPFFPVARCRDWFAGHSWASGIGNGAGSRDQESSGEAVNGYYGALLWATVTGQTDAANYARLLLATEIHGAQVYWQMVPNSDANARDQPYPEAEARRLVTMGNVQDWQAGAWLFWGNQRVQIAAIQILPVTPDKELLFGDAWVQAMWAYTQQEINDPTFEDSWKSVIYLAYSTHSPQTAANFSSSLTSWGSGNTYTNQLHFVATRPNPTKAPICSSGLANPQGNFVLQSVSNGKFVVSSGANPNLMATGASQTNGVTLNFAFAPNAGTLKSVSTSQFVTADITGNFTLAAARPVASGWEIFVVRPKQGAASGVYTILAGSNKKYVVVNGDGSLVNSGATEAAAAGFKLIQV</sequence>
<evidence type="ECO:0000313" key="1">
    <source>
        <dbReference type="EMBL" id="TFK60669.1"/>
    </source>
</evidence>
<reference evidence="1 2" key="1">
    <citation type="journal article" date="2019" name="Nat. Ecol. Evol.">
        <title>Megaphylogeny resolves global patterns of mushroom evolution.</title>
        <authorList>
            <person name="Varga T."/>
            <person name="Krizsan K."/>
            <person name="Foldi C."/>
            <person name="Dima B."/>
            <person name="Sanchez-Garcia M."/>
            <person name="Sanchez-Ramirez S."/>
            <person name="Szollosi G.J."/>
            <person name="Szarkandi J.G."/>
            <person name="Papp V."/>
            <person name="Albert L."/>
            <person name="Andreopoulos W."/>
            <person name="Angelini C."/>
            <person name="Antonin V."/>
            <person name="Barry K.W."/>
            <person name="Bougher N.L."/>
            <person name="Buchanan P."/>
            <person name="Buyck B."/>
            <person name="Bense V."/>
            <person name="Catcheside P."/>
            <person name="Chovatia M."/>
            <person name="Cooper J."/>
            <person name="Damon W."/>
            <person name="Desjardin D."/>
            <person name="Finy P."/>
            <person name="Geml J."/>
            <person name="Haridas S."/>
            <person name="Hughes K."/>
            <person name="Justo A."/>
            <person name="Karasinski D."/>
            <person name="Kautmanova I."/>
            <person name="Kiss B."/>
            <person name="Kocsube S."/>
            <person name="Kotiranta H."/>
            <person name="LaButti K.M."/>
            <person name="Lechner B.E."/>
            <person name="Liimatainen K."/>
            <person name="Lipzen A."/>
            <person name="Lukacs Z."/>
            <person name="Mihaltcheva S."/>
            <person name="Morgado L.N."/>
            <person name="Niskanen T."/>
            <person name="Noordeloos M.E."/>
            <person name="Ohm R.A."/>
            <person name="Ortiz-Santana B."/>
            <person name="Ovrebo C."/>
            <person name="Racz N."/>
            <person name="Riley R."/>
            <person name="Savchenko A."/>
            <person name="Shiryaev A."/>
            <person name="Soop K."/>
            <person name="Spirin V."/>
            <person name="Szebenyi C."/>
            <person name="Tomsovsky M."/>
            <person name="Tulloss R.E."/>
            <person name="Uehling J."/>
            <person name="Grigoriev I.V."/>
            <person name="Vagvolgyi C."/>
            <person name="Papp T."/>
            <person name="Martin F.M."/>
            <person name="Miettinen O."/>
            <person name="Hibbett D.S."/>
            <person name="Nagy L.G."/>
        </authorList>
    </citation>
    <scope>NUCLEOTIDE SEQUENCE [LARGE SCALE GENOMIC DNA]</scope>
    <source>
        <strain evidence="1 2">NL-1719</strain>
    </source>
</reference>
<dbReference type="EMBL" id="ML208745">
    <property type="protein sequence ID" value="TFK60669.1"/>
    <property type="molecule type" value="Genomic_DNA"/>
</dbReference>
<evidence type="ECO:0000313" key="2">
    <source>
        <dbReference type="Proteomes" id="UP000308600"/>
    </source>
</evidence>
<keyword evidence="2" id="KW-1185">Reference proteome</keyword>
<dbReference type="Proteomes" id="UP000308600">
    <property type="component" value="Unassembled WGS sequence"/>
</dbReference>